<dbReference type="EMBL" id="BGPR01027812">
    <property type="protein sequence ID" value="GBN98594.1"/>
    <property type="molecule type" value="Genomic_DNA"/>
</dbReference>
<accession>A0A4Y2TU37</accession>
<dbReference type="EMBL" id="BGPR01031180">
    <property type="protein sequence ID" value="GBO04078.1"/>
    <property type="molecule type" value="Genomic_DNA"/>
</dbReference>
<dbReference type="OrthoDB" id="6508243at2759"/>
<evidence type="ECO:0000313" key="4">
    <source>
        <dbReference type="Proteomes" id="UP000499080"/>
    </source>
</evidence>
<proteinExistence type="predicted"/>
<evidence type="ECO:0000313" key="2">
    <source>
        <dbReference type="EMBL" id="GBN98594.1"/>
    </source>
</evidence>
<comment type="caution">
    <text evidence="3">The sequence shown here is derived from an EMBL/GenBank/DDBJ whole genome shotgun (WGS) entry which is preliminary data.</text>
</comment>
<dbReference type="Proteomes" id="UP000499080">
    <property type="component" value="Unassembled WGS sequence"/>
</dbReference>
<evidence type="ECO:0000256" key="1">
    <source>
        <dbReference type="SAM" id="MobiDB-lite"/>
    </source>
</evidence>
<dbReference type="AlphaFoldDB" id="A0A4Y2TU37"/>
<protein>
    <submittedName>
        <fullName evidence="3">Uncharacterized protein</fullName>
    </submittedName>
</protein>
<name>A0A4Y2TU37_ARAVE</name>
<dbReference type="PANTHER" id="PTHR46601:SF2">
    <property type="entry name" value="UBIQUITIN-LIKE PROTEASE FAMILY PROFILE DOMAIN-CONTAINING PROTEIN"/>
    <property type="match status" value="1"/>
</dbReference>
<keyword evidence="4" id="KW-1185">Reference proteome</keyword>
<organism evidence="3 4">
    <name type="scientific">Araneus ventricosus</name>
    <name type="common">Orbweaver spider</name>
    <name type="synonym">Epeira ventricosa</name>
    <dbReference type="NCBI Taxonomy" id="182803"/>
    <lineage>
        <taxon>Eukaryota</taxon>
        <taxon>Metazoa</taxon>
        <taxon>Ecdysozoa</taxon>
        <taxon>Arthropoda</taxon>
        <taxon>Chelicerata</taxon>
        <taxon>Arachnida</taxon>
        <taxon>Araneae</taxon>
        <taxon>Araneomorphae</taxon>
        <taxon>Entelegynae</taxon>
        <taxon>Araneoidea</taxon>
        <taxon>Araneidae</taxon>
        <taxon>Araneus</taxon>
    </lineage>
</organism>
<gene>
    <name evidence="2" type="ORF">AVEN_13132_1</name>
    <name evidence="3" type="ORF">AVEN_169698_1</name>
</gene>
<sequence length="193" mass="21898">MAPTTAAERQRKRREKLKQEDEIQSAHWQQHQVSIFTAALYYSGFIHPVALVSDCLYHAKEAVICYILYLLDNIPSNIQQVEIWPDGPSSQFKNRFVAASLNVLEEKYSVNIIWNYFATFHGKGPVDGIGGSLKRQVFNQVKKRKCLVVNAADFLQAAKVAGANIHIQEISEANINERNLALNMQQVWNNSPL</sequence>
<feature type="region of interest" description="Disordered" evidence="1">
    <location>
        <begin position="1"/>
        <end position="21"/>
    </location>
</feature>
<reference evidence="3 4" key="1">
    <citation type="journal article" date="2019" name="Sci. Rep.">
        <title>Orb-weaving spider Araneus ventricosus genome elucidates the spidroin gene catalogue.</title>
        <authorList>
            <person name="Kono N."/>
            <person name="Nakamura H."/>
            <person name="Ohtoshi R."/>
            <person name="Moran D.A.P."/>
            <person name="Shinohara A."/>
            <person name="Yoshida Y."/>
            <person name="Fujiwara M."/>
            <person name="Mori M."/>
            <person name="Tomita M."/>
            <person name="Arakawa K."/>
        </authorList>
    </citation>
    <scope>NUCLEOTIDE SEQUENCE [LARGE SCALE GENOMIC DNA]</scope>
</reference>
<evidence type="ECO:0000313" key="3">
    <source>
        <dbReference type="EMBL" id="GBO04078.1"/>
    </source>
</evidence>
<dbReference type="PANTHER" id="PTHR46601">
    <property type="entry name" value="ULP_PROTEASE DOMAIN-CONTAINING PROTEIN"/>
    <property type="match status" value="1"/>
</dbReference>